<dbReference type="Proteomes" id="UP000441399">
    <property type="component" value="Unassembled WGS sequence"/>
</dbReference>
<organism evidence="1 2">
    <name type="scientific">BD1-7 clade bacterium</name>
    <dbReference type="NCBI Taxonomy" id="2029982"/>
    <lineage>
        <taxon>Bacteria</taxon>
        <taxon>Pseudomonadati</taxon>
        <taxon>Pseudomonadota</taxon>
        <taxon>Gammaproteobacteria</taxon>
        <taxon>Cellvibrionales</taxon>
        <taxon>Spongiibacteraceae</taxon>
        <taxon>BD1-7 clade</taxon>
    </lineage>
</organism>
<gene>
    <name evidence="1" type="ORF">OPDIPICF_04780</name>
</gene>
<proteinExistence type="predicted"/>
<accession>A0A5S9Q7W0</accession>
<evidence type="ECO:0000313" key="2">
    <source>
        <dbReference type="Proteomes" id="UP000441399"/>
    </source>
</evidence>
<keyword evidence="2" id="KW-1185">Reference proteome</keyword>
<name>A0A5S9Q7W0_9GAMM</name>
<reference evidence="1 2" key="1">
    <citation type="submission" date="2019-11" db="EMBL/GenBank/DDBJ databases">
        <authorList>
            <person name="Holert J."/>
        </authorList>
    </citation>
    <scope>NUCLEOTIDE SEQUENCE [LARGE SCALE GENOMIC DNA]</scope>
    <source>
        <strain evidence="1">SB11_3</strain>
    </source>
</reference>
<evidence type="ECO:0000313" key="1">
    <source>
        <dbReference type="EMBL" id="CAA0114018.1"/>
    </source>
</evidence>
<sequence>MKIRMSEMGIQEWPDIVGIWILADPTHGDCSETFTFEQVNGLLHAGISLLFDDKLSIEENSKAIIREFLEIEFPSNANWAIASMHVEKYNAKVTEDNMGIVPNDFF</sequence>
<protein>
    <submittedName>
        <fullName evidence="1">Uncharacterized protein</fullName>
    </submittedName>
</protein>
<dbReference type="AlphaFoldDB" id="A0A5S9Q7W0"/>
<dbReference type="EMBL" id="CACSIO010000022">
    <property type="protein sequence ID" value="CAA0114018.1"/>
    <property type="molecule type" value="Genomic_DNA"/>
</dbReference>